<dbReference type="NCBIfam" id="TIGR00792">
    <property type="entry name" value="gph"/>
    <property type="match status" value="1"/>
</dbReference>
<feature type="transmembrane region" description="Helical" evidence="5">
    <location>
        <begin position="80"/>
        <end position="99"/>
    </location>
</feature>
<dbReference type="CDD" id="cd17332">
    <property type="entry name" value="MFS_MelB_like"/>
    <property type="match status" value="1"/>
</dbReference>
<dbReference type="InterPro" id="IPR036259">
    <property type="entry name" value="MFS_trans_sf"/>
</dbReference>
<name>A0A212J7V7_9BACT</name>
<dbReference type="GO" id="GO:0008643">
    <property type="term" value="P:carbohydrate transport"/>
    <property type="evidence" value="ECO:0007669"/>
    <property type="project" value="InterPro"/>
</dbReference>
<feature type="transmembrane region" description="Helical" evidence="5">
    <location>
        <begin position="184"/>
        <end position="206"/>
    </location>
</feature>
<dbReference type="PROSITE" id="PS50850">
    <property type="entry name" value="MFS"/>
    <property type="match status" value="1"/>
</dbReference>
<feature type="transmembrane region" description="Helical" evidence="5">
    <location>
        <begin position="12"/>
        <end position="32"/>
    </location>
</feature>
<comment type="similarity">
    <text evidence="1">Belongs to the sodium:galactoside symporter (TC 2.A.2) family.</text>
</comment>
<dbReference type="Gene3D" id="1.20.1250.20">
    <property type="entry name" value="MFS general substrate transporter like domains"/>
    <property type="match status" value="1"/>
</dbReference>
<keyword evidence="4 5" id="KW-0472">Membrane</keyword>
<dbReference type="InterPro" id="IPR001927">
    <property type="entry name" value="Na/Gal_symport"/>
</dbReference>
<organism evidence="7">
    <name type="scientific">uncultured Dysgonomonas sp</name>
    <dbReference type="NCBI Taxonomy" id="206096"/>
    <lineage>
        <taxon>Bacteria</taxon>
        <taxon>Pseudomonadati</taxon>
        <taxon>Bacteroidota</taxon>
        <taxon>Bacteroidia</taxon>
        <taxon>Bacteroidales</taxon>
        <taxon>Dysgonomonadaceae</taxon>
        <taxon>Dysgonomonas</taxon>
        <taxon>environmental samples</taxon>
    </lineage>
</organism>
<dbReference type="InterPro" id="IPR020846">
    <property type="entry name" value="MFS_dom"/>
</dbReference>
<evidence type="ECO:0000256" key="1">
    <source>
        <dbReference type="ARBA" id="ARBA00009617"/>
    </source>
</evidence>
<keyword evidence="3 5" id="KW-1133">Transmembrane helix</keyword>
<protein>
    <submittedName>
        <fullName evidence="7">Glycoside/pentoside/hexuronide transporter</fullName>
    </submittedName>
</protein>
<feature type="transmembrane region" description="Helical" evidence="5">
    <location>
        <begin position="387"/>
        <end position="405"/>
    </location>
</feature>
<feature type="transmembrane region" description="Helical" evidence="5">
    <location>
        <begin position="111"/>
        <end position="134"/>
    </location>
</feature>
<proteinExistence type="inferred from homology"/>
<sequence>MEIVKLREKIAYGFGDAASSIFWKLFTMYLLFFYTDIVGLNALAVGTMIFITRLWDSFLDPIIGIMADRTKTRWGKFRPYLLWMAIPFGIAGVLTFTAPDLNDSGKLIYAYLSYSIMMIVYSLINVPYASLLGVMTSDTKVRTELSSYRMIFAFIGSILVLLLVEPLVDFFSRRGGDIDLKFGWQMAIIVFSIIAIILFLLCFAWTKERVQPIKEKSNSIKSDIVDLLKNGPWWILLGAGIMTLMFNSIRDGVAVYYFKYCVIDAPVFYFENIDTNLAIITIYLVLGQAANIAGIVLATPVSARIGKKYTYLGAMALATILSIAFFFLGYSNIALILVMQFFISICAGMVTPLLWSMYADTADYSEWKTGRRATGLIFSASSMSQKLGGALGVAIVGWLLAYFSYTSGIVQTVETQFGIKMMISLFPAIATFLSAMFIFFYPLNDKKLEGITIDLEKKRMEDAQ</sequence>
<evidence type="ECO:0000256" key="4">
    <source>
        <dbReference type="ARBA" id="ARBA00023136"/>
    </source>
</evidence>
<feature type="transmembrane region" description="Helical" evidence="5">
    <location>
        <begin position="333"/>
        <end position="355"/>
    </location>
</feature>
<evidence type="ECO:0000259" key="6">
    <source>
        <dbReference type="PROSITE" id="PS50850"/>
    </source>
</evidence>
<evidence type="ECO:0000256" key="3">
    <source>
        <dbReference type="ARBA" id="ARBA00022989"/>
    </source>
</evidence>
<dbReference type="InterPro" id="IPR039672">
    <property type="entry name" value="MFS_2"/>
</dbReference>
<dbReference type="Pfam" id="PF13347">
    <property type="entry name" value="MFS_2"/>
    <property type="match status" value="1"/>
</dbReference>
<dbReference type="AlphaFoldDB" id="A0A212J7V7"/>
<dbReference type="GO" id="GO:0006814">
    <property type="term" value="P:sodium ion transport"/>
    <property type="evidence" value="ECO:0007669"/>
    <property type="project" value="InterPro"/>
</dbReference>
<evidence type="ECO:0000256" key="5">
    <source>
        <dbReference type="SAM" id="Phobius"/>
    </source>
</evidence>
<dbReference type="RefSeq" id="WP_296939336.1">
    <property type="nucleotide sequence ID" value="NZ_LT599032.1"/>
</dbReference>
<feature type="transmembrane region" description="Helical" evidence="5">
    <location>
        <begin position="309"/>
        <end position="327"/>
    </location>
</feature>
<feature type="transmembrane region" description="Helical" evidence="5">
    <location>
        <begin position="146"/>
        <end position="164"/>
    </location>
</feature>
<dbReference type="SUPFAM" id="SSF103473">
    <property type="entry name" value="MFS general substrate transporter"/>
    <property type="match status" value="1"/>
</dbReference>
<accession>A0A212J7V7</accession>
<feature type="transmembrane region" description="Helical" evidence="5">
    <location>
        <begin position="38"/>
        <end position="59"/>
    </location>
</feature>
<feature type="transmembrane region" description="Helical" evidence="5">
    <location>
        <begin position="417"/>
        <end position="441"/>
    </location>
</feature>
<feature type="transmembrane region" description="Helical" evidence="5">
    <location>
        <begin position="227"/>
        <end position="249"/>
    </location>
</feature>
<evidence type="ECO:0000313" key="7">
    <source>
        <dbReference type="EMBL" id="SBV95499.1"/>
    </source>
</evidence>
<evidence type="ECO:0000256" key="2">
    <source>
        <dbReference type="ARBA" id="ARBA00022692"/>
    </source>
</evidence>
<keyword evidence="2 5" id="KW-0812">Transmembrane</keyword>
<dbReference type="GO" id="GO:0005886">
    <property type="term" value="C:plasma membrane"/>
    <property type="evidence" value="ECO:0007669"/>
    <property type="project" value="TreeGrafter"/>
</dbReference>
<reference evidence="7" key="1">
    <citation type="submission" date="2016-04" db="EMBL/GenBank/DDBJ databases">
        <authorList>
            <person name="Evans L.H."/>
            <person name="Alamgir A."/>
            <person name="Owens N."/>
            <person name="Weber N.D."/>
            <person name="Virtaneva K."/>
            <person name="Barbian K."/>
            <person name="Babar A."/>
            <person name="Rosenke K."/>
        </authorList>
    </citation>
    <scope>NUCLEOTIDE SEQUENCE</scope>
    <source>
        <strain evidence="7">86-1</strain>
    </source>
</reference>
<feature type="domain" description="Major facilitator superfamily (MFS) profile" evidence="6">
    <location>
        <begin position="1"/>
        <end position="446"/>
    </location>
</feature>
<dbReference type="EMBL" id="FLUM01000001">
    <property type="protein sequence ID" value="SBV95499.1"/>
    <property type="molecule type" value="Genomic_DNA"/>
</dbReference>
<dbReference type="PANTHER" id="PTHR11328:SF24">
    <property type="entry name" value="MAJOR FACILITATOR SUPERFAMILY (MFS) PROFILE DOMAIN-CONTAINING PROTEIN"/>
    <property type="match status" value="1"/>
</dbReference>
<dbReference type="PANTHER" id="PTHR11328">
    <property type="entry name" value="MAJOR FACILITATOR SUPERFAMILY DOMAIN-CONTAINING PROTEIN"/>
    <property type="match status" value="1"/>
</dbReference>
<gene>
    <name evidence="7" type="ORF">KL86DYS1_11407</name>
</gene>
<dbReference type="GO" id="GO:0015293">
    <property type="term" value="F:symporter activity"/>
    <property type="evidence" value="ECO:0007669"/>
    <property type="project" value="InterPro"/>
</dbReference>
<feature type="transmembrane region" description="Helical" evidence="5">
    <location>
        <begin position="277"/>
        <end position="297"/>
    </location>
</feature>